<dbReference type="GO" id="GO:0032259">
    <property type="term" value="P:methylation"/>
    <property type="evidence" value="ECO:0007669"/>
    <property type="project" value="UniProtKB-KW"/>
</dbReference>
<dbReference type="Proteomes" id="UP000585665">
    <property type="component" value="Unassembled WGS sequence"/>
</dbReference>
<reference evidence="1 2" key="1">
    <citation type="submission" date="2020-06" db="EMBL/GenBank/DDBJ databases">
        <title>Description of novel acetic acid bacteria.</title>
        <authorList>
            <person name="Sombolestani A."/>
        </authorList>
    </citation>
    <scope>NUCLEOTIDE SEQUENCE [LARGE SCALE GENOMIC DNA]</scope>
    <source>
        <strain evidence="1 2">LMG 27010</strain>
    </source>
</reference>
<dbReference type="AlphaFoldDB" id="A0A850PI20"/>
<dbReference type="GO" id="GO:0008168">
    <property type="term" value="F:methyltransferase activity"/>
    <property type="evidence" value="ECO:0007669"/>
    <property type="project" value="UniProtKB-KW"/>
</dbReference>
<sequence length="47" mass="4860">GLSPEDAGRLREGAARLSAPERMGRLFKVVALRAPGLAPLPGFGDEG</sequence>
<proteinExistence type="predicted"/>
<dbReference type="EMBL" id="JABXXR010000364">
    <property type="protein sequence ID" value="NVN42259.1"/>
    <property type="molecule type" value="Genomic_DNA"/>
</dbReference>
<gene>
    <name evidence="1" type="ORF">HUK82_17070</name>
</gene>
<evidence type="ECO:0000313" key="2">
    <source>
        <dbReference type="Proteomes" id="UP000585665"/>
    </source>
</evidence>
<accession>A0A850PI20</accession>
<evidence type="ECO:0000313" key="1">
    <source>
        <dbReference type="EMBL" id="NVN42259.1"/>
    </source>
</evidence>
<keyword evidence="1" id="KW-0808">Transferase</keyword>
<organism evidence="1 2">
    <name type="scientific">Ameyamaea chiangmaiensis</name>
    <dbReference type="NCBI Taxonomy" id="442969"/>
    <lineage>
        <taxon>Bacteria</taxon>
        <taxon>Pseudomonadati</taxon>
        <taxon>Pseudomonadota</taxon>
        <taxon>Alphaproteobacteria</taxon>
        <taxon>Acetobacterales</taxon>
        <taxon>Acetobacteraceae</taxon>
        <taxon>Ameyamaea</taxon>
    </lineage>
</organism>
<keyword evidence="2" id="KW-1185">Reference proteome</keyword>
<protein>
    <submittedName>
        <fullName evidence="1">Class I SAM-dependent methyltransferase</fullName>
    </submittedName>
</protein>
<keyword evidence="1" id="KW-0489">Methyltransferase</keyword>
<feature type="non-terminal residue" evidence="1">
    <location>
        <position position="1"/>
    </location>
</feature>
<comment type="caution">
    <text evidence="1">The sequence shown here is derived from an EMBL/GenBank/DDBJ whole genome shotgun (WGS) entry which is preliminary data.</text>
</comment>
<name>A0A850PI20_9PROT</name>